<comment type="caution">
    <text evidence="6">The sequence shown here is derived from an EMBL/GenBank/DDBJ whole genome shotgun (WGS) entry which is preliminary data.</text>
</comment>
<dbReference type="VEuPathDB" id="FungiDB:PC110_g8868"/>
<dbReference type="AlphaFoldDB" id="A0A329SD84"/>
<dbReference type="EMBL" id="RCMG01000087">
    <property type="protein sequence ID" value="KAG2864137.1"/>
    <property type="molecule type" value="Genomic_DNA"/>
</dbReference>
<protein>
    <submittedName>
        <fullName evidence="6">Uncharacterized protein</fullName>
    </submittedName>
</protein>
<dbReference type="Proteomes" id="UP000760860">
    <property type="component" value="Unassembled WGS sequence"/>
</dbReference>
<dbReference type="OrthoDB" id="151808at2759"/>
<proteinExistence type="predicted"/>
<organism evidence="6 7">
    <name type="scientific">Phytophthora cactorum</name>
    <dbReference type="NCBI Taxonomy" id="29920"/>
    <lineage>
        <taxon>Eukaryota</taxon>
        <taxon>Sar</taxon>
        <taxon>Stramenopiles</taxon>
        <taxon>Oomycota</taxon>
        <taxon>Peronosporomycetes</taxon>
        <taxon>Peronosporales</taxon>
        <taxon>Peronosporaceae</taxon>
        <taxon>Phytophthora</taxon>
    </lineage>
</organism>
<dbReference type="Proteomes" id="UP000735874">
    <property type="component" value="Unassembled WGS sequence"/>
</dbReference>
<dbReference type="EMBL" id="MJFZ01000188">
    <property type="protein sequence ID" value="RAW34827.1"/>
    <property type="molecule type" value="Genomic_DNA"/>
</dbReference>
<dbReference type="EMBL" id="RCMV01000115">
    <property type="protein sequence ID" value="KAG3224333.1"/>
    <property type="molecule type" value="Genomic_DNA"/>
</dbReference>
<dbReference type="EMBL" id="RCMK01000144">
    <property type="protein sequence ID" value="KAG2946972.1"/>
    <property type="molecule type" value="Genomic_DNA"/>
</dbReference>
<dbReference type="EMBL" id="RCML01000135">
    <property type="protein sequence ID" value="KAG2989390.1"/>
    <property type="molecule type" value="Genomic_DNA"/>
</dbReference>
<reference evidence="1" key="2">
    <citation type="submission" date="2018-10" db="EMBL/GenBank/DDBJ databases">
        <title>Effector identification in a new, highly contiguous assembly of the strawberry crown rot pathogen Phytophthora cactorum.</title>
        <authorList>
            <person name="Armitage A.D."/>
            <person name="Nellist C.F."/>
            <person name="Bates H."/>
            <person name="Vickerstaff R.J."/>
            <person name="Harrison R.J."/>
        </authorList>
    </citation>
    <scope>NUCLEOTIDE SEQUENCE</scope>
    <source>
        <strain evidence="1">15-7</strain>
        <strain evidence="2">4032</strain>
        <strain evidence="3">4040</strain>
        <strain evidence="4">P415</strain>
        <strain evidence="5">P421</strain>
    </source>
</reference>
<name>A0A329SD84_9STRA</name>
<dbReference type="Proteomes" id="UP000736787">
    <property type="component" value="Unassembled WGS sequence"/>
</dbReference>
<evidence type="ECO:0000313" key="1">
    <source>
        <dbReference type="EMBL" id="KAG2864137.1"/>
    </source>
</evidence>
<dbReference type="EMBL" id="RCMI01000076">
    <property type="protein sequence ID" value="KAG2937535.1"/>
    <property type="molecule type" value="Genomic_DNA"/>
</dbReference>
<evidence type="ECO:0000313" key="5">
    <source>
        <dbReference type="EMBL" id="KAG3224333.1"/>
    </source>
</evidence>
<keyword evidence="7" id="KW-1185">Reference proteome</keyword>
<gene>
    <name evidence="6" type="ORF">PC110_g8868</name>
    <name evidence="1" type="ORF">PC113_g4833</name>
    <name evidence="2" type="ORF">PC115_g4156</name>
    <name evidence="3" type="ORF">PC117_g7182</name>
    <name evidence="4" type="ORF">PC118_g6207</name>
    <name evidence="5" type="ORF">PC129_g5003</name>
</gene>
<dbReference type="Proteomes" id="UP000697107">
    <property type="component" value="Unassembled WGS sequence"/>
</dbReference>
<dbReference type="Proteomes" id="UP000774804">
    <property type="component" value="Unassembled WGS sequence"/>
</dbReference>
<reference evidence="6 7" key="1">
    <citation type="submission" date="2018-01" db="EMBL/GenBank/DDBJ databases">
        <title>Draft genome of the strawberry crown rot pathogen Phytophthora cactorum.</title>
        <authorList>
            <person name="Armitage A.D."/>
            <person name="Lysoe E."/>
            <person name="Nellist C.F."/>
            <person name="Harrison R.J."/>
            <person name="Brurberg M.B."/>
        </authorList>
    </citation>
    <scope>NUCLEOTIDE SEQUENCE [LARGE SCALE GENOMIC DNA]</scope>
    <source>
        <strain evidence="6 7">10300</strain>
    </source>
</reference>
<dbReference type="Proteomes" id="UP000251314">
    <property type="component" value="Unassembled WGS sequence"/>
</dbReference>
<evidence type="ECO:0000313" key="7">
    <source>
        <dbReference type="Proteomes" id="UP000251314"/>
    </source>
</evidence>
<evidence type="ECO:0000313" key="2">
    <source>
        <dbReference type="EMBL" id="KAG2937535.1"/>
    </source>
</evidence>
<evidence type="ECO:0000313" key="3">
    <source>
        <dbReference type="EMBL" id="KAG2946972.1"/>
    </source>
</evidence>
<evidence type="ECO:0000313" key="6">
    <source>
        <dbReference type="EMBL" id="RAW34827.1"/>
    </source>
</evidence>
<accession>A0A329SD84</accession>
<evidence type="ECO:0000313" key="4">
    <source>
        <dbReference type="EMBL" id="KAG2989390.1"/>
    </source>
</evidence>
<sequence>MNSLKSRRRSLSESCKLDYLAKLAEDVKEEPPFTLPSEEPIDDHHPLVLPVRHSGESLAALEHRSKSESFICTAQGIVFQDTQCQKYQSKLNRLVALATNSSSSQSNVLLAKKALRYRKVLERRCPVA</sequence>